<proteinExistence type="predicted"/>
<dbReference type="Proteomes" id="UP001254832">
    <property type="component" value="Unassembled WGS sequence"/>
</dbReference>
<evidence type="ECO:0000313" key="2">
    <source>
        <dbReference type="Proteomes" id="UP001254832"/>
    </source>
</evidence>
<gene>
    <name evidence="1" type="ORF">J2W91_004048</name>
</gene>
<sequence length="49" mass="4774">MSATAAIPFVGWAATGAKFAIKGAKLVKKAGKVVDSVVGAATKIADKAG</sequence>
<protein>
    <submittedName>
        <fullName evidence="1">Uncharacterized protein</fullName>
    </submittedName>
</protein>
<dbReference type="EMBL" id="JAVDTR010000011">
    <property type="protein sequence ID" value="MDR6725549.1"/>
    <property type="molecule type" value="Genomic_DNA"/>
</dbReference>
<dbReference type="RefSeq" id="WP_310142823.1">
    <property type="nucleotide sequence ID" value="NZ_JAVDTR010000011.1"/>
</dbReference>
<dbReference type="AlphaFoldDB" id="A0AAP5H7Z0"/>
<name>A0AAP5H7Z0_PAEAM</name>
<organism evidence="1 2">
    <name type="scientific">Paenibacillus amylolyticus</name>
    <dbReference type="NCBI Taxonomy" id="1451"/>
    <lineage>
        <taxon>Bacteria</taxon>
        <taxon>Bacillati</taxon>
        <taxon>Bacillota</taxon>
        <taxon>Bacilli</taxon>
        <taxon>Bacillales</taxon>
        <taxon>Paenibacillaceae</taxon>
        <taxon>Paenibacillus</taxon>
    </lineage>
</organism>
<comment type="caution">
    <text evidence="1">The sequence shown here is derived from an EMBL/GenBank/DDBJ whole genome shotgun (WGS) entry which is preliminary data.</text>
</comment>
<reference evidence="1" key="1">
    <citation type="submission" date="2023-07" db="EMBL/GenBank/DDBJ databases">
        <title>Sorghum-associated microbial communities from plants grown in Nebraska, USA.</title>
        <authorList>
            <person name="Schachtman D."/>
        </authorList>
    </citation>
    <scope>NUCLEOTIDE SEQUENCE</scope>
    <source>
        <strain evidence="1">BE80</strain>
    </source>
</reference>
<evidence type="ECO:0000313" key="1">
    <source>
        <dbReference type="EMBL" id="MDR6725549.1"/>
    </source>
</evidence>
<accession>A0AAP5H7Z0</accession>